<dbReference type="InterPro" id="IPR001647">
    <property type="entry name" value="HTH_TetR"/>
</dbReference>
<dbReference type="Proteomes" id="UP000276770">
    <property type="component" value="Unassembled WGS sequence"/>
</dbReference>
<feature type="domain" description="HTH tetR-type" evidence="3">
    <location>
        <begin position="11"/>
        <end position="71"/>
    </location>
</feature>
<gene>
    <name evidence="4" type="ORF">D9X91_17865</name>
</gene>
<dbReference type="SUPFAM" id="SSF46689">
    <property type="entry name" value="Homeodomain-like"/>
    <property type="match status" value="1"/>
</dbReference>
<dbReference type="PANTHER" id="PTHR30055">
    <property type="entry name" value="HTH-TYPE TRANSCRIPTIONAL REGULATOR RUTR"/>
    <property type="match status" value="1"/>
</dbReference>
<protein>
    <submittedName>
        <fullName evidence="4">TetR/AcrR family transcriptional regulator</fullName>
    </submittedName>
</protein>
<dbReference type="EMBL" id="RCVZ01000015">
    <property type="protein sequence ID" value="RLQ93329.1"/>
    <property type="molecule type" value="Genomic_DNA"/>
</dbReference>
<dbReference type="Pfam" id="PF00440">
    <property type="entry name" value="TetR_N"/>
    <property type="match status" value="1"/>
</dbReference>
<keyword evidence="1 2" id="KW-0238">DNA-binding</keyword>
<dbReference type="AlphaFoldDB" id="A0A3L7JTE1"/>
<sequence>MLIGIRKKKKQETKNRILKSAKKLFFENGYDYTTTEEIAREAEVASGTIFNYFDSKAEILIEAFADDFMEEMDQHEFQLDQQDLQKAAADLIYDFIDNRIKRYSNISKKIMRQLFSSSFTAFKSKPELLKKMIDLDFMFVDELIVYINEMKARRLLPETFQSNEAAEIIYSILAFEYIIYIFQKDRTLTELMDGIRNKVNFIIKD</sequence>
<evidence type="ECO:0000256" key="1">
    <source>
        <dbReference type="ARBA" id="ARBA00023125"/>
    </source>
</evidence>
<reference evidence="4 5" key="1">
    <citation type="submission" date="2018-10" db="EMBL/GenBank/DDBJ databases">
        <title>Falsibacillus sp. genome draft.</title>
        <authorList>
            <person name="Shi S."/>
        </authorList>
    </citation>
    <scope>NUCLEOTIDE SEQUENCE [LARGE SCALE GENOMIC DNA]</scope>
    <source>
        <strain evidence="4 5">GY 10110</strain>
    </source>
</reference>
<dbReference type="InterPro" id="IPR023772">
    <property type="entry name" value="DNA-bd_HTH_TetR-type_CS"/>
</dbReference>
<evidence type="ECO:0000313" key="4">
    <source>
        <dbReference type="EMBL" id="RLQ93329.1"/>
    </source>
</evidence>
<name>A0A3L7JTE1_9BACI</name>
<dbReference type="InterPro" id="IPR009057">
    <property type="entry name" value="Homeodomain-like_sf"/>
</dbReference>
<evidence type="ECO:0000259" key="3">
    <source>
        <dbReference type="PROSITE" id="PS50977"/>
    </source>
</evidence>
<dbReference type="Gene3D" id="1.10.357.10">
    <property type="entry name" value="Tetracycline Repressor, domain 2"/>
    <property type="match status" value="1"/>
</dbReference>
<dbReference type="GO" id="GO:0006355">
    <property type="term" value="P:regulation of DNA-templated transcription"/>
    <property type="evidence" value="ECO:0007669"/>
    <property type="project" value="UniProtKB-ARBA"/>
</dbReference>
<proteinExistence type="predicted"/>
<dbReference type="PROSITE" id="PS50977">
    <property type="entry name" value="HTH_TETR_2"/>
    <property type="match status" value="1"/>
</dbReference>
<feature type="DNA-binding region" description="H-T-H motif" evidence="2">
    <location>
        <begin position="34"/>
        <end position="53"/>
    </location>
</feature>
<dbReference type="InterPro" id="IPR050109">
    <property type="entry name" value="HTH-type_TetR-like_transc_reg"/>
</dbReference>
<dbReference type="GO" id="GO:0003677">
    <property type="term" value="F:DNA binding"/>
    <property type="evidence" value="ECO:0007669"/>
    <property type="project" value="UniProtKB-UniRule"/>
</dbReference>
<dbReference type="PROSITE" id="PS01081">
    <property type="entry name" value="HTH_TETR_1"/>
    <property type="match status" value="1"/>
</dbReference>
<keyword evidence="5" id="KW-1185">Reference proteome</keyword>
<accession>A0A3L7JTE1</accession>
<dbReference type="PRINTS" id="PR00455">
    <property type="entry name" value="HTHTETR"/>
</dbReference>
<organism evidence="4 5">
    <name type="scientific">Falsibacillus albus</name>
    <dbReference type="NCBI Taxonomy" id="2478915"/>
    <lineage>
        <taxon>Bacteria</taxon>
        <taxon>Bacillati</taxon>
        <taxon>Bacillota</taxon>
        <taxon>Bacilli</taxon>
        <taxon>Bacillales</taxon>
        <taxon>Bacillaceae</taxon>
        <taxon>Falsibacillus</taxon>
    </lineage>
</organism>
<comment type="caution">
    <text evidence="4">The sequence shown here is derived from an EMBL/GenBank/DDBJ whole genome shotgun (WGS) entry which is preliminary data.</text>
</comment>
<evidence type="ECO:0000256" key="2">
    <source>
        <dbReference type="PROSITE-ProRule" id="PRU00335"/>
    </source>
</evidence>
<evidence type="ECO:0000313" key="5">
    <source>
        <dbReference type="Proteomes" id="UP000276770"/>
    </source>
</evidence>